<protein>
    <submittedName>
        <fullName evidence="1">Uncharacterized protein</fullName>
    </submittedName>
</protein>
<comment type="caution">
    <text evidence="1">The sequence shown here is derived from an EMBL/GenBank/DDBJ whole genome shotgun (WGS) entry which is preliminary data.</text>
</comment>
<name>A0ABP1FJ36_9FLAO</name>
<sequence>MQQITQEQIQAWKKEHGKVFELKAKDKVAYIRKPDFNEVSFATAESINSPLNFPKEILTQCWLGGDEIIKTDVGYIMGISTAIDKIVEAVEFEIKEV</sequence>
<evidence type="ECO:0000313" key="1">
    <source>
        <dbReference type="EMBL" id="CAL2108182.1"/>
    </source>
</evidence>
<dbReference type="Proteomes" id="UP001497602">
    <property type="component" value="Unassembled WGS sequence"/>
</dbReference>
<dbReference type="RefSeq" id="WP_348739737.1">
    <property type="nucleotide sequence ID" value="NZ_CAXJRC010000043.1"/>
</dbReference>
<dbReference type="EMBL" id="CAXJRC010000043">
    <property type="protein sequence ID" value="CAL2108182.1"/>
    <property type="molecule type" value="Genomic_DNA"/>
</dbReference>
<gene>
    <name evidence="1" type="ORF">T190115A13A_60177</name>
</gene>
<accession>A0ABP1FJ36</accession>
<keyword evidence="2" id="KW-1185">Reference proteome</keyword>
<evidence type="ECO:0000313" key="2">
    <source>
        <dbReference type="Proteomes" id="UP001497602"/>
    </source>
</evidence>
<reference evidence="1 2" key="1">
    <citation type="submission" date="2024-05" db="EMBL/GenBank/DDBJ databases">
        <authorList>
            <person name="Duchaud E."/>
        </authorList>
    </citation>
    <scope>NUCLEOTIDE SEQUENCE [LARGE SCALE GENOMIC DNA]</scope>
    <source>
        <strain evidence="1">Ena-SAMPLE-TAB-13-05-2024-13:56:06:370-140305</strain>
    </source>
</reference>
<proteinExistence type="predicted"/>
<organism evidence="1 2">
    <name type="scientific">Tenacibaculum vairaonense</name>
    <dbReference type="NCBI Taxonomy" id="3137860"/>
    <lineage>
        <taxon>Bacteria</taxon>
        <taxon>Pseudomonadati</taxon>
        <taxon>Bacteroidota</taxon>
        <taxon>Flavobacteriia</taxon>
        <taxon>Flavobacteriales</taxon>
        <taxon>Flavobacteriaceae</taxon>
        <taxon>Tenacibaculum</taxon>
    </lineage>
</organism>